<name>A0A6B1DCK1_9CHLR</name>
<sequence>MSSESRTVRPFSVDPALNGLFADATLSFGSQHCAAGSAITVSDSFEHCEVWLRWAPDGRHSDFVQRIREGVPGSNLRLDDCSVIVVARNGYFKMRELVYRHSLADPSGLGTDVRLDLVEDGGQRRSVFRGGSHSVQVDAYVVLARTFSQADRCPLRPWRAGSWLVRGSFAVRSRNDAELFRPQRLDRSQRERLGLLDGTVTFPEFEGEVADPEVRGSEAVVFWVDEELLLAIDAQRRSPASEAIQRWLFAEFVAAVIHRYARDAAVSSDVVGHTYDDCNGSLIGRIAALIAGRGAGSAERDDLLKVMRDSPESAIARSQDRVSLLGSARKAVKEDAS</sequence>
<protein>
    <submittedName>
        <fullName evidence="1">Uncharacterized protein</fullName>
    </submittedName>
</protein>
<gene>
    <name evidence="1" type="ORF">F4X14_20435</name>
</gene>
<dbReference type="EMBL" id="VXMH01000113">
    <property type="protein sequence ID" value="MYC97329.1"/>
    <property type="molecule type" value="Genomic_DNA"/>
</dbReference>
<organism evidence="1">
    <name type="scientific">Caldilineaceae bacterium SB0661_bin_32</name>
    <dbReference type="NCBI Taxonomy" id="2605255"/>
    <lineage>
        <taxon>Bacteria</taxon>
        <taxon>Bacillati</taxon>
        <taxon>Chloroflexota</taxon>
        <taxon>Caldilineae</taxon>
        <taxon>Caldilineales</taxon>
        <taxon>Caldilineaceae</taxon>
    </lineage>
</organism>
<reference evidence="1" key="1">
    <citation type="submission" date="2019-09" db="EMBL/GenBank/DDBJ databases">
        <title>Characterisation of the sponge microbiome using genome-centric metagenomics.</title>
        <authorList>
            <person name="Engelberts J.P."/>
            <person name="Robbins S.J."/>
            <person name="De Goeij J.M."/>
            <person name="Aranda M."/>
            <person name="Bell S.C."/>
            <person name="Webster N.S."/>
        </authorList>
    </citation>
    <scope>NUCLEOTIDE SEQUENCE</scope>
    <source>
        <strain evidence="1">SB0661_bin_32</strain>
    </source>
</reference>
<comment type="caution">
    <text evidence="1">The sequence shown here is derived from an EMBL/GenBank/DDBJ whole genome shotgun (WGS) entry which is preliminary data.</text>
</comment>
<accession>A0A6B1DCK1</accession>
<dbReference type="AlphaFoldDB" id="A0A6B1DCK1"/>
<evidence type="ECO:0000313" key="1">
    <source>
        <dbReference type="EMBL" id="MYC97329.1"/>
    </source>
</evidence>
<proteinExistence type="predicted"/>